<feature type="compositionally biased region" description="Basic and acidic residues" evidence="1">
    <location>
        <begin position="148"/>
        <end position="170"/>
    </location>
</feature>
<comment type="caution">
    <text evidence="2">The sequence shown here is derived from an EMBL/GenBank/DDBJ whole genome shotgun (WGS) entry which is preliminary data.</text>
</comment>
<evidence type="ECO:0000313" key="3">
    <source>
        <dbReference type="Proteomes" id="UP000789901"/>
    </source>
</evidence>
<reference evidence="2 3" key="1">
    <citation type="submission" date="2021-06" db="EMBL/GenBank/DDBJ databases">
        <authorList>
            <person name="Kallberg Y."/>
            <person name="Tangrot J."/>
            <person name="Rosling A."/>
        </authorList>
    </citation>
    <scope>NUCLEOTIDE SEQUENCE [LARGE SCALE GENOMIC DNA]</scope>
    <source>
        <strain evidence="2 3">120-4 pot B 10/14</strain>
    </source>
</reference>
<organism evidence="2 3">
    <name type="scientific">Gigaspora margarita</name>
    <dbReference type="NCBI Taxonomy" id="4874"/>
    <lineage>
        <taxon>Eukaryota</taxon>
        <taxon>Fungi</taxon>
        <taxon>Fungi incertae sedis</taxon>
        <taxon>Mucoromycota</taxon>
        <taxon>Glomeromycotina</taxon>
        <taxon>Glomeromycetes</taxon>
        <taxon>Diversisporales</taxon>
        <taxon>Gigasporaceae</taxon>
        <taxon>Gigaspora</taxon>
    </lineage>
</organism>
<keyword evidence="3" id="KW-1185">Reference proteome</keyword>
<evidence type="ECO:0000313" key="2">
    <source>
        <dbReference type="EMBL" id="CAG8793938.1"/>
    </source>
</evidence>
<gene>
    <name evidence="2" type="ORF">GMARGA_LOCUS21693</name>
</gene>
<sequence length="170" mass="19253">MNEQPQLFTSGNLVFISDKYVIENLEQCITISYVTITNNENSNHDFNISNIPVYIPHCMISVTVNYKPKEIENYIYFGIKSIEYNSVNGSSAVKMQMMVLYLSQATRFQKYLGTSGSNIKLENIWGNVSAFKSTETLGNASIKIGSSSKEKDNNAQIEDKKHKEDLQSKK</sequence>
<evidence type="ECO:0000256" key="1">
    <source>
        <dbReference type="SAM" id="MobiDB-lite"/>
    </source>
</evidence>
<accession>A0ABN7VQS9</accession>
<name>A0ABN7VQS9_GIGMA</name>
<dbReference type="EMBL" id="CAJVQB010020250">
    <property type="protein sequence ID" value="CAG8793938.1"/>
    <property type="molecule type" value="Genomic_DNA"/>
</dbReference>
<dbReference type="Proteomes" id="UP000789901">
    <property type="component" value="Unassembled WGS sequence"/>
</dbReference>
<feature type="region of interest" description="Disordered" evidence="1">
    <location>
        <begin position="144"/>
        <end position="170"/>
    </location>
</feature>
<proteinExistence type="predicted"/>
<protein>
    <submittedName>
        <fullName evidence="2">21238_t:CDS:1</fullName>
    </submittedName>
</protein>